<dbReference type="PROSITE" id="PS50088">
    <property type="entry name" value="ANK_REPEAT"/>
    <property type="match status" value="2"/>
</dbReference>
<comment type="subcellular location">
    <subcellularLocation>
        <location evidence="1">Membrane</location>
        <topology evidence="1">Multi-pass membrane protein</topology>
    </subcellularLocation>
</comment>
<evidence type="ECO:0000313" key="11">
    <source>
        <dbReference type="EMBL" id="CAD6257607.1"/>
    </source>
</evidence>
<dbReference type="SMART" id="SM00248">
    <property type="entry name" value="ANK"/>
    <property type="match status" value="8"/>
</dbReference>
<evidence type="ECO:0000259" key="10">
    <source>
        <dbReference type="Pfam" id="PF13962"/>
    </source>
</evidence>
<feature type="transmembrane region" description="Helical" evidence="9">
    <location>
        <begin position="518"/>
        <end position="543"/>
    </location>
</feature>
<comment type="caution">
    <text evidence="11">The sequence shown here is derived from an EMBL/GenBank/DDBJ whole genome shotgun (WGS) entry which is preliminary data.</text>
</comment>
<dbReference type="SUPFAM" id="SSF48403">
    <property type="entry name" value="Ankyrin repeat"/>
    <property type="match status" value="1"/>
</dbReference>
<organism evidence="11 12">
    <name type="scientific">Miscanthus lutarioriparius</name>
    <dbReference type="NCBI Taxonomy" id="422564"/>
    <lineage>
        <taxon>Eukaryota</taxon>
        <taxon>Viridiplantae</taxon>
        <taxon>Streptophyta</taxon>
        <taxon>Embryophyta</taxon>
        <taxon>Tracheophyta</taxon>
        <taxon>Spermatophyta</taxon>
        <taxon>Magnoliopsida</taxon>
        <taxon>Liliopsida</taxon>
        <taxon>Poales</taxon>
        <taxon>Poaceae</taxon>
        <taxon>PACMAD clade</taxon>
        <taxon>Panicoideae</taxon>
        <taxon>Andropogonodae</taxon>
        <taxon>Andropogoneae</taxon>
        <taxon>Saccharinae</taxon>
        <taxon>Miscanthus</taxon>
    </lineage>
</organism>
<evidence type="ECO:0000256" key="3">
    <source>
        <dbReference type="ARBA" id="ARBA00022737"/>
    </source>
</evidence>
<evidence type="ECO:0000256" key="9">
    <source>
        <dbReference type="SAM" id="Phobius"/>
    </source>
</evidence>
<feature type="transmembrane region" description="Helical" evidence="9">
    <location>
        <begin position="564"/>
        <end position="582"/>
    </location>
</feature>
<dbReference type="InterPro" id="IPR026961">
    <property type="entry name" value="PGG_dom"/>
</dbReference>
<dbReference type="AlphaFoldDB" id="A0A811QGW9"/>
<sequence length="631" mass="69510">MAARQHHGLAETREEAGGGMEASGVTGGWRRRSRWPAAVREARGDGKRTMRLFGWIHTSRTLPTMMDRRLLDAAASGDATMMKHLALHDPAVLLGTTPQGNTCLHISAVHGHHGFCMDVMALNRSLLSAVNNDRETPLVAAVTSGRTSTTLASSFLRCYSDLHLSEAILMQDEHGNNALHHAIRSGHRELALELIAAEPALSKAVNKYDESPMFIAVMRNYKDVFEKLLEIPDSAHGGMKGYNALHAAVRNGNSAIAKQIMETRPALATEEDKYNKNTPLHLAVLRDKIDVLSVLLDHDRSLGYVASSLGAPLLVSAAFRGHVGVARKLLKHCPDAPLAQTNGLICLHVAVWEGQMEFVDFVLGLPQFGRLINMRDKDGDTALHLAVQKCNPKMVAALLLHPDIDVTVLNNRGSDVIGKLWTTTDHSKTLNWNEVSMLMLKADPQNATHIYNVWREAHHKVTKSSREDIKSLTQTYTGNTSLVAILIATITFAAAFTLPGGYSTDAGTEGLPIMARKFAFKAFLISDTLAMCSSLAVAFVCIIARWEDLEFLLHYRSFTKKLMWFAYMATITAFATGLYTVLAPRLLWLAVAVCTLTSLLPILTKILGEWPILKLRFRLGRNFNSELLDMV</sequence>
<feature type="region of interest" description="Disordered" evidence="8">
    <location>
        <begin position="1"/>
        <end position="33"/>
    </location>
</feature>
<keyword evidence="6 9" id="KW-0472">Membrane</keyword>
<protein>
    <recommendedName>
        <fullName evidence="10">PGG domain-containing protein</fullName>
    </recommendedName>
</protein>
<evidence type="ECO:0000256" key="2">
    <source>
        <dbReference type="ARBA" id="ARBA00022692"/>
    </source>
</evidence>
<dbReference type="InterPro" id="IPR002110">
    <property type="entry name" value="Ankyrin_rpt"/>
</dbReference>
<feature type="repeat" description="ANK" evidence="7">
    <location>
        <begin position="378"/>
        <end position="411"/>
    </location>
</feature>
<evidence type="ECO:0000256" key="7">
    <source>
        <dbReference type="PROSITE-ProRule" id="PRU00023"/>
    </source>
</evidence>
<dbReference type="FunFam" id="1.25.40.20:FF:000486">
    <property type="entry name" value="Ankyrin repeat family protein"/>
    <property type="match status" value="1"/>
</dbReference>
<feature type="compositionally biased region" description="Gly residues" evidence="8">
    <location>
        <begin position="17"/>
        <end position="27"/>
    </location>
</feature>
<evidence type="ECO:0000256" key="4">
    <source>
        <dbReference type="ARBA" id="ARBA00022989"/>
    </source>
</evidence>
<dbReference type="InterPro" id="IPR036770">
    <property type="entry name" value="Ankyrin_rpt-contain_sf"/>
</dbReference>
<keyword evidence="3" id="KW-0677">Repeat</keyword>
<name>A0A811QGW9_9POAL</name>
<dbReference type="OrthoDB" id="303876at2759"/>
<proteinExistence type="predicted"/>
<dbReference type="Pfam" id="PF12796">
    <property type="entry name" value="Ank_2"/>
    <property type="match status" value="2"/>
</dbReference>
<evidence type="ECO:0000256" key="5">
    <source>
        <dbReference type="ARBA" id="ARBA00023043"/>
    </source>
</evidence>
<dbReference type="Pfam" id="PF13962">
    <property type="entry name" value="PGG"/>
    <property type="match status" value="1"/>
</dbReference>
<feature type="repeat" description="ANK" evidence="7">
    <location>
        <begin position="275"/>
        <end position="307"/>
    </location>
</feature>
<keyword evidence="4 9" id="KW-1133">Transmembrane helix</keyword>
<feature type="domain" description="PGG" evidence="10">
    <location>
        <begin position="477"/>
        <end position="581"/>
    </location>
</feature>
<evidence type="ECO:0000256" key="8">
    <source>
        <dbReference type="SAM" id="MobiDB-lite"/>
    </source>
</evidence>
<dbReference type="Gene3D" id="1.25.40.20">
    <property type="entry name" value="Ankyrin repeat-containing domain"/>
    <property type="match status" value="3"/>
</dbReference>
<keyword evidence="2 9" id="KW-0812">Transmembrane</keyword>
<evidence type="ECO:0000256" key="6">
    <source>
        <dbReference type="ARBA" id="ARBA00023136"/>
    </source>
</evidence>
<reference evidence="11" key="1">
    <citation type="submission" date="2020-10" db="EMBL/GenBank/DDBJ databases">
        <authorList>
            <person name="Han B."/>
            <person name="Lu T."/>
            <person name="Zhao Q."/>
            <person name="Huang X."/>
            <person name="Zhao Y."/>
        </authorList>
    </citation>
    <scope>NUCLEOTIDE SEQUENCE</scope>
</reference>
<gene>
    <name evidence="11" type="ORF">NCGR_LOCUS41092</name>
</gene>
<evidence type="ECO:0000313" key="12">
    <source>
        <dbReference type="Proteomes" id="UP000604825"/>
    </source>
</evidence>
<dbReference type="EMBL" id="CAJGYO010000010">
    <property type="protein sequence ID" value="CAD6257607.1"/>
    <property type="molecule type" value="Genomic_DNA"/>
</dbReference>
<dbReference type="PANTHER" id="PTHR24186">
    <property type="entry name" value="PROTEIN PHOSPHATASE 1 REGULATORY SUBUNIT"/>
    <property type="match status" value="1"/>
</dbReference>
<keyword evidence="12" id="KW-1185">Reference proteome</keyword>
<evidence type="ECO:0000256" key="1">
    <source>
        <dbReference type="ARBA" id="ARBA00004141"/>
    </source>
</evidence>
<accession>A0A811QGW9</accession>
<keyword evidence="5 7" id="KW-0040">ANK repeat</keyword>
<dbReference type="PROSITE" id="PS50297">
    <property type="entry name" value="ANK_REP_REGION"/>
    <property type="match status" value="2"/>
</dbReference>
<dbReference type="Proteomes" id="UP000604825">
    <property type="component" value="Unassembled WGS sequence"/>
</dbReference>
<dbReference type="PANTHER" id="PTHR24186:SF54">
    <property type="entry name" value="PGG DOMAIN-CONTAINING PROTEIN"/>
    <property type="match status" value="1"/>
</dbReference>
<feature type="transmembrane region" description="Helical" evidence="9">
    <location>
        <begin position="476"/>
        <end position="498"/>
    </location>
</feature>
<feature type="transmembrane region" description="Helical" evidence="9">
    <location>
        <begin position="588"/>
        <end position="608"/>
    </location>
</feature>
<dbReference type="GO" id="GO:0005886">
    <property type="term" value="C:plasma membrane"/>
    <property type="evidence" value="ECO:0007669"/>
    <property type="project" value="TreeGrafter"/>
</dbReference>